<evidence type="ECO:0000256" key="13">
    <source>
        <dbReference type="RuleBase" id="RU003691"/>
    </source>
</evidence>
<dbReference type="eggNOG" id="COG1249">
    <property type="taxonomic scope" value="Bacteria"/>
</dbReference>
<comment type="subunit">
    <text evidence="2">Homodimer.</text>
</comment>
<dbReference type="GO" id="GO:0004362">
    <property type="term" value="F:glutathione-disulfide reductase (NADPH) activity"/>
    <property type="evidence" value="ECO:0007669"/>
    <property type="project" value="UniProtKB-EC"/>
</dbReference>
<evidence type="ECO:0000256" key="12">
    <source>
        <dbReference type="PIRSR" id="PIRSR000350-4"/>
    </source>
</evidence>
<dbReference type="EMBL" id="HG938353">
    <property type="protein sequence ID" value="CDN47865.1"/>
    <property type="molecule type" value="Genomic_DNA"/>
</dbReference>
<evidence type="ECO:0000256" key="2">
    <source>
        <dbReference type="ARBA" id="ARBA00011738"/>
    </source>
</evidence>
<feature type="active site" description="Proton acceptor" evidence="10">
    <location>
        <position position="439"/>
    </location>
</feature>
<evidence type="ECO:0000313" key="18">
    <source>
        <dbReference type="Proteomes" id="UP000028181"/>
    </source>
</evidence>
<comment type="similarity">
    <text evidence="1 13">Belongs to the class-I pyridine nucleotide-disulfide oxidoreductase family.</text>
</comment>
<comment type="function">
    <text evidence="14">Catalyzes the reduction of glutathione disulfide (GSSG) to reduced glutathione (GSH).</text>
</comment>
<keyword evidence="8 13" id="KW-0676">Redox-active center</keyword>
<feature type="binding site" evidence="11">
    <location>
        <position position="52"/>
    </location>
    <ligand>
        <name>FAD</name>
        <dbReference type="ChEBI" id="CHEBI:57692"/>
    </ligand>
</feature>
<evidence type="ECO:0000259" key="15">
    <source>
        <dbReference type="Pfam" id="PF02852"/>
    </source>
</evidence>
<evidence type="ECO:0000256" key="9">
    <source>
        <dbReference type="ARBA" id="ARBA00049142"/>
    </source>
</evidence>
<dbReference type="OrthoDB" id="9776382at2"/>
<reference evidence="18" key="1">
    <citation type="journal article" date="2014" name="BMC Genomics">
        <title>Genome sequencing of two Neorhizobium galegae strains reveals a noeT gene responsible for the unusual acetylation of the nodulation factors.</title>
        <authorList>
            <person name="Osterman J."/>
            <person name="Marsh J."/>
            <person name="Laine P.K."/>
            <person name="Zeng Z."/>
            <person name="Alatalo E."/>
            <person name="Sullivan J.T."/>
            <person name="Young J.P."/>
            <person name="Thomas-Oates J."/>
            <person name="Paulin L."/>
            <person name="Lindstrom K."/>
        </authorList>
    </citation>
    <scope>NUCLEOTIDE SEQUENCE [LARGE SCALE GENOMIC DNA]</scope>
    <source>
        <strain evidence="18">HAMBI 540</strain>
    </source>
</reference>
<feature type="binding site" evidence="11">
    <location>
        <position position="306"/>
    </location>
    <ligand>
        <name>FAD</name>
        <dbReference type="ChEBI" id="CHEBI:57692"/>
    </ligand>
</feature>
<evidence type="ECO:0000313" key="17">
    <source>
        <dbReference type="EMBL" id="CDN47865.1"/>
    </source>
</evidence>
<dbReference type="InterPro" id="IPR036188">
    <property type="entry name" value="FAD/NAD-bd_sf"/>
</dbReference>
<evidence type="ECO:0000256" key="8">
    <source>
        <dbReference type="ARBA" id="ARBA00023284"/>
    </source>
</evidence>
<dbReference type="InterPro" id="IPR012999">
    <property type="entry name" value="Pyr_OxRdtase_I_AS"/>
</dbReference>
<keyword evidence="18" id="KW-1185">Reference proteome</keyword>
<dbReference type="GO" id="GO:0034599">
    <property type="term" value="P:cellular response to oxidative stress"/>
    <property type="evidence" value="ECO:0007669"/>
    <property type="project" value="TreeGrafter"/>
</dbReference>
<keyword evidence="3 13" id="KW-0285">Flavoprotein</keyword>
<sequence>MTAYDYDLFVIGGGSGGVRAGRVAASLGKRVAIAEEYRFGGTCVIRGCVPKKLFVYASQYHEHFEDAVGYGWEVGASSFDWKKLIAAKDREIARLEGLYRKGLENNGAEILETRAELVDSHTIRLVKTGKTVTAEKIVIATGGAPNPHAALPGHELCISSNEAFDLPELPRSILIAGGGYIAVEFANIFHGLGVDVTLIYRGKEILSRFDHDMRQGLHKAMVEKGIRIVLTDVIEEVTKAAAGGLVARTMNGETIAVDTIMLALGRDPNTTGLGLEAAGVEVNERGAIVVDRYSRTSVPHIYALGDVTDRVQLTPVAIHEAMCFIETEYRNNPTAPDHDLIATAVFSQPEIGTVGLSEEEAAKRCPELEVYRAEFRPMKATLSGRAEKMIMKLVVDAQSRKVVGAHILGHDAGEMAQLLGISLKAGVTKDDFDRTMAVHPTASEELVTMYNPSYRVKNGERV</sequence>
<evidence type="ECO:0000256" key="4">
    <source>
        <dbReference type="ARBA" id="ARBA00022827"/>
    </source>
</evidence>
<dbReference type="PANTHER" id="PTHR42737">
    <property type="entry name" value="GLUTATHIONE REDUCTASE"/>
    <property type="match status" value="1"/>
</dbReference>
<dbReference type="SUPFAM" id="SSF55424">
    <property type="entry name" value="FAD/NAD-linked reductases, dimerisation (C-terminal) domain"/>
    <property type="match status" value="1"/>
</dbReference>
<accession>A0A068SS71</accession>
<evidence type="ECO:0000256" key="1">
    <source>
        <dbReference type="ARBA" id="ARBA00007532"/>
    </source>
</evidence>
<organism evidence="17 18">
    <name type="scientific">Neorhizobium galegae bv. orientalis str. HAMBI 540</name>
    <dbReference type="NCBI Taxonomy" id="1028800"/>
    <lineage>
        <taxon>Bacteria</taxon>
        <taxon>Pseudomonadati</taxon>
        <taxon>Pseudomonadota</taxon>
        <taxon>Alphaproteobacteria</taxon>
        <taxon>Hyphomicrobiales</taxon>
        <taxon>Rhizobiaceae</taxon>
        <taxon>Rhizobium/Agrobacterium group</taxon>
        <taxon>Neorhizobium</taxon>
    </lineage>
</organism>
<dbReference type="Pfam" id="PF07992">
    <property type="entry name" value="Pyr_redox_2"/>
    <property type="match status" value="1"/>
</dbReference>
<dbReference type="AlphaFoldDB" id="A0A068SS71"/>
<dbReference type="PRINTS" id="PR00368">
    <property type="entry name" value="FADPNR"/>
</dbReference>
<dbReference type="KEGG" id="ngg:RG540_CH16930"/>
<dbReference type="NCBIfam" id="TIGR01424">
    <property type="entry name" value="gluta_reduc_2"/>
    <property type="match status" value="1"/>
</dbReference>
<evidence type="ECO:0000256" key="10">
    <source>
        <dbReference type="PIRSR" id="PIRSR000350-2"/>
    </source>
</evidence>
<dbReference type="RefSeq" id="WP_038586598.1">
    <property type="nucleotide sequence ID" value="NZ_HG938353.1"/>
</dbReference>
<gene>
    <name evidence="17" type="ORF">RG540_CH16930</name>
</gene>
<feature type="disulfide bond" description="Redox-active" evidence="12">
    <location>
        <begin position="43"/>
        <end position="48"/>
    </location>
</feature>
<dbReference type="InterPro" id="IPR006324">
    <property type="entry name" value="GSHR"/>
</dbReference>
<keyword evidence="11" id="KW-0520">NAD</keyword>
<comment type="cofactor">
    <cofactor evidence="11">
        <name>FAD</name>
        <dbReference type="ChEBI" id="CHEBI:57692"/>
    </cofactor>
    <text evidence="11">Binds 1 FAD per subunit.</text>
</comment>
<evidence type="ECO:0000256" key="11">
    <source>
        <dbReference type="PIRSR" id="PIRSR000350-3"/>
    </source>
</evidence>
<dbReference type="Pfam" id="PF02852">
    <property type="entry name" value="Pyr_redox_dim"/>
    <property type="match status" value="1"/>
</dbReference>
<proteinExistence type="inferred from homology"/>
<dbReference type="PRINTS" id="PR00411">
    <property type="entry name" value="PNDRDTASEI"/>
</dbReference>
<evidence type="ECO:0000256" key="7">
    <source>
        <dbReference type="ARBA" id="ARBA00023157"/>
    </source>
</evidence>
<feature type="domain" description="Pyridine nucleotide-disulphide oxidoreductase dimerisation" evidence="15">
    <location>
        <begin position="341"/>
        <end position="449"/>
    </location>
</feature>
<keyword evidence="6 13" id="KW-0560">Oxidoreductase</keyword>
<dbReference type="InterPro" id="IPR016156">
    <property type="entry name" value="FAD/NAD-linked_Rdtase_dimer_sf"/>
</dbReference>
<dbReference type="Proteomes" id="UP000028181">
    <property type="component" value="Chromosome I"/>
</dbReference>
<dbReference type="PANTHER" id="PTHR42737:SF2">
    <property type="entry name" value="GLUTATHIONE REDUCTASE"/>
    <property type="match status" value="1"/>
</dbReference>
<dbReference type="SUPFAM" id="SSF51905">
    <property type="entry name" value="FAD/NAD(P)-binding domain"/>
    <property type="match status" value="1"/>
</dbReference>
<protein>
    <recommendedName>
        <fullName evidence="14">Glutathione reductase</fullName>
        <shortName evidence="14">GRase</shortName>
        <ecNumber evidence="14">1.8.1.7</ecNumber>
    </recommendedName>
</protein>
<dbReference type="NCBIfam" id="NF004776">
    <property type="entry name" value="PRK06116.1"/>
    <property type="match status" value="1"/>
</dbReference>
<dbReference type="GO" id="GO:0005829">
    <property type="term" value="C:cytosol"/>
    <property type="evidence" value="ECO:0007669"/>
    <property type="project" value="TreeGrafter"/>
</dbReference>
<feature type="binding site" evidence="11">
    <location>
        <begin position="177"/>
        <end position="184"/>
    </location>
    <ligand>
        <name>NAD(+)</name>
        <dbReference type="ChEBI" id="CHEBI:57540"/>
    </ligand>
</feature>
<dbReference type="GO" id="GO:0045454">
    <property type="term" value="P:cell redox homeostasis"/>
    <property type="evidence" value="ECO:0007669"/>
    <property type="project" value="InterPro"/>
</dbReference>
<dbReference type="InterPro" id="IPR004099">
    <property type="entry name" value="Pyr_nucl-diS_OxRdtase_dimer"/>
</dbReference>
<dbReference type="GO" id="GO:0050660">
    <property type="term" value="F:flavin adenine dinucleotide binding"/>
    <property type="evidence" value="ECO:0007669"/>
    <property type="project" value="InterPro"/>
</dbReference>
<keyword evidence="11" id="KW-0547">Nucleotide-binding</keyword>
<dbReference type="InterPro" id="IPR046952">
    <property type="entry name" value="GSHR/TRXR-like"/>
</dbReference>
<dbReference type="PATRIC" id="fig|1028800.3.peg.1706"/>
<name>A0A068SS71_NEOGA</name>
<evidence type="ECO:0000256" key="14">
    <source>
        <dbReference type="RuleBase" id="RU365040"/>
    </source>
</evidence>
<evidence type="ECO:0000256" key="5">
    <source>
        <dbReference type="ARBA" id="ARBA00022857"/>
    </source>
</evidence>
<dbReference type="Gene3D" id="3.30.390.30">
    <property type="match status" value="1"/>
</dbReference>
<dbReference type="EC" id="1.8.1.7" evidence="14"/>
<evidence type="ECO:0000256" key="3">
    <source>
        <dbReference type="ARBA" id="ARBA00022630"/>
    </source>
</evidence>
<keyword evidence="7" id="KW-1015">Disulfide bond</keyword>
<evidence type="ECO:0000259" key="16">
    <source>
        <dbReference type="Pfam" id="PF07992"/>
    </source>
</evidence>
<dbReference type="HOGENOM" id="CLU_016755_2_1_5"/>
<dbReference type="InterPro" id="IPR001100">
    <property type="entry name" value="Pyr_nuc-diS_OxRdtase"/>
</dbReference>
<keyword evidence="4 11" id="KW-0274">FAD</keyword>
<dbReference type="PIRSF" id="PIRSF000350">
    <property type="entry name" value="Mercury_reductase_MerA"/>
    <property type="match status" value="1"/>
</dbReference>
<dbReference type="InterPro" id="IPR023753">
    <property type="entry name" value="FAD/NAD-binding_dom"/>
</dbReference>
<dbReference type="Gene3D" id="3.50.50.60">
    <property type="entry name" value="FAD/NAD(P)-binding domain"/>
    <property type="match status" value="2"/>
</dbReference>
<feature type="binding site" evidence="11">
    <location>
        <position position="265"/>
    </location>
    <ligand>
        <name>NAD(+)</name>
        <dbReference type="ChEBI" id="CHEBI:57540"/>
    </ligand>
</feature>
<dbReference type="GeneID" id="24259350"/>
<feature type="domain" description="FAD/NAD(P)-binding" evidence="16">
    <location>
        <begin position="6"/>
        <end position="321"/>
    </location>
</feature>
<evidence type="ECO:0000256" key="6">
    <source>
        <dbReference type="ARBA" id="ARBA00023002"/>
    </source>
</evidence>
<dbReference type="PROSITE" id="PS00076">
    <property type="entry name" value="PYRIDINE_REDOX_1"/>
    <property type="match status" value="1"/>
</dbReference>
<comment type="catalytic activity">
    <reaction evidence="9 14">
        <text>2 glutathione + NADP(+) = glutathione disulfide + NADPH + H(+)</text>
        <dbReference type="Rhea" id="RHEA:11740"/>
        <dbReference type="ChEBI" id="CHEBI:15378"/>
        <dbReference type="ChEBI" id="CHEBI:57783"/>
        <dbReference type="ChEBI" id="CHEBI:57925"/>
        <dbReference type="ChEBI" id="CHEBI:58297"/>
        <dbReference type="ChEBI" id="CHEBI:58349"/>
        <dbReference type="EC" id="1.8.1.7"/>
    </reaction>
</comment>
<dbReference type="GO" id="GO:0006749">
    <property type="term" value="P:glutathione metabolic process"/>
    <property type="evidence" value="ECO:0007669"/>
    <property type="project" value="InterPro"/>
</dbReference>
<dbReference type="GO" id="GO:0050661">
    <property type="term" value="F:NADP binding"/>
    <property type="evidence" value="ECO:0007669"/>
    <property type="project" value="InterPro"/>
</dbReference>
<keyword evidence="5 14" id="KW-0521">NADP</keyword>